<dbReference type="EMBL" id="QFMX01000008">
    <property type="protein sequence ID" value="PZO73415.1"/>
    <property type="molecule type" value="Genomic_DNA"/>
</dbReference>
<dbReference type="AlphaFoldDB" id="A0A2W5AQU3"/>
<feature type="domain" description="BioF2-like acetyltransferase" evidence="1">
    <location>
        <begin position="184"/>
        <end position="324"/>
    </location>
</feature>
<protein>
    <submittedName>
        <fullName evidence="2">GNAT family N-acetyltransferase</fullName>
    </submittedName>
</protein>
<sequence>MSKPMLLADFVRLPPNVRGDVVEGLAAAIDIVAERGALSHRFLRFGWYAAALAAYGGQARTLVVEQDDAPVLTLPFVPLGPRMLGMAAIPGCYWPFRSFGLALEAGEPALKTALSTLANHVSGLRIGPVYDTDPAATALIAAARAQGWTAIDRTIGDNWSLDLPLAREGQPWPRTSTLRKNRFHEKHLAEHGVPDWRFLSNADWPAAFADLGAVEQTSWIAHDTDRTGMKFTADGHLAFWQAAVADPVLAAMFRAALLTVDGRPASFSFDIDTGELLYAVANSYDPRFAKHSPGKLLYWRNLVAARDRGIRRVDWGAGDSGYKQVIGATIDAPIRDWLLFRPGLPAFVGRLFGWVWRRSATS</sequence>
<organism evidence="2 3">
    <name type="scientific">Sphingomonas taxi</name>
    <dbReference type="NCBI Taxonomy" id="1549858"/>
    <lineage>
        <taxon>Bacteria</taxon>
        <taxon>Pseudomonadati</taxon>
        <taxon>Pseudomonadota</taxon>
        <taxon>Alphaproteobacteria</taxon>
        <taxon>Sphingomonadales</taxon>
        <taxon>Sphingomonadaceae</taxon>
        <taxon>Sphingomonas</taxon>
    </lineage>
</organism>
<dbReference type="InterPro" id="IPR016181">
    <property type="entry name" value="Acyl_CoA_acyltransferase"/>
</dbReference>
<dbReference type="Pfam" id="PF13480">
    <property type="entry name" value="Acetyltransf_6"/>
    <property type="match status" value="1"/>
</dbReference>
<reference evidence="2 3" key="1">
    <citation type="submission" date="2017-08" db="EMBL/GenBank/DDBJ databases">
        <title>Infants hospitalized years apart are colonized by the same room-sourced microbial strains.</title>
        <authorList>
            <person name="Brooks B."/>
            <person name="Olm M.R."/>
            <person name="Firek B.A."/>
            <person name="Baker R."/>
            <person name="Thomas B.C."/>
            <person name="Morowitz M.J."/>
            <person name="Banfield J.F."/>
        </authorList>
    </citation>
    <scope>NUCLEOTIDE SEQUENCE [LARGE SCALE GENOMIC DNA]</scope>
    <source>
        <strain evidence="2">S2_018_000_R3_119</strain>
    </source>
</reference>
<accession>A0A2W5AQU3</accession>
<dbReference type="SUPFAM" id="SSF55729">
    <property type="entry name" value="Acyl-CoA N-acyltransferases (Nat)"/>
    <property type="match status" value="1"/>
</dbReference>
<name>A0A2W5AQU3_9SPHN</name>
<evidence type="ECO:0000259" key="1">
    <source>
        <dbReference type="Pfam" id="PF13480"/>
    </source>
</evidence>
<evidence type="ECO:0000313" key="3">
    <source>
        <dbReference type="Proteomes" id="UP000249555"/>
    </source>
</evidence>
<dbReference type="Proteomes" id="UP000249555">
    <property type="component" value="Unassembled WGS sequence"/>
</dbReference>
<evidence type="ECO:0000313" key="2">
    <source>
        <dbReference type="EMBL" id="PZO73415.1"/>
    </source>
</evidence>
<dbReference type="InterPro" id="IPR038740">
    <property type="entry name" value="BioF2-like_GNAT_dom"/>
</dbReference>
<gene>
    <name evidence="2" type="ORF">DI640_10205</name>
</gene>
<comment type="caution">
    <text evidence="2">The sequence shown here is derived from an EMBL/GenBank/DDBJ whole genome shotgun (WGS) entry which is preliminary data.</text>
</comment>
<dbReference type="GO" id="GO:0016740">
    <property type="term" value="F:transferase activity"/>
    <property type="evidence" value="ECO:0007669"/>
    <property type="project" value="UniProtKB-KW"/>
</dbReference>
<proteinExistence type="predicted"/>
<keyword evidence="2" id="KW-0808">Transferase</keyword>